<dbReference type="Pfam" id="PF08282">
    <property type="entry name" value="Hydrolase_3"/>
    <property type="match status" value="1"/>
</dbReference>
<evidence type="ECO:0000313" key="2">
    <source>
        <dbReference type="Proteomes" id="UP000652153"/>
    </source>
</evidence>
<dbReference type="Proteomes" id="UP000652153">
    <property type="component" value="Unassembled WGS sequence"/>
</dbReference>
<protein>
    <recommendedName>
        <fullName evidence="3">HAD family phosphatase</fullName>
    </recommendedName>
</protein>
<gene>
    <name evidence="1" type="ORF">GCM10008014_13810</name>
</gene>
<keyword evidence="2" id="KW-1185">Reference proteome</keyword>
<dbReference type="Gene3D" id="3.40.50.1000">
    <property type="entry name" value="HAD superfamily/HAD-like"/>
    <property type="match status" value="1"/>
</dbReference>
<evidence type="ECO:0008006" key="3">
    <source>
        <dbReference type="Google" id="ProtNLM"/>
    </source>
</evidence>
<dbReference type="RefSeq" id="WP_229729705.1">
    <property type="nucleotide sequence ID" value="NZ_BMFU01000002.1"/>
</dbReference>
<accession>A0ABQ1Z632</accession>
<dbReference type="InterPro" id="IPR036412">
    <property type="entry name" value="HAD-like_sf"/>
</dbReference>
<reference evidence="2" key="1">
    <citation type="journal article" date="2019" name="Int. J. Syst. Evol. Microbiol.">
        <title>The Global Catalogue of Microorganisms (GCM) 10K type strain sequencing project: providing services to taxonomists for standard genome sequencing and annotation.</title>
        <authorList>
            <consortium name="The Broad Institute Genomics Platform"/>
            <consortium name="The Broad Institute Genome Sequencing Center for Infectious Disease"/>
            <person name="Wu L."/>
            <person name="Ma J."/>
        </authorList>
    </citation>
    <scope>NUCLEOTIDE SEQUENCE [LARGE SCALE GENOMIC DNA]</scope>
    <source>
        <strain evidence="2">CGMCC 1.12770</strain>
    </source>
</reference>
<evidence type="ECO:0000313" key="1">
    <source>
        <dbReference type="EMBL" id="GGH49381.1"/>
    </source>
</evidence>
<comment type="caution">
    <text evidence="1">The sequence shown here is derived from an EMBL/GenBank/DDBJ whole genome shotgun (WGS) entry which is preliminary data.</text>
</comment>
<organism evidence="1 2">
    <name type="scientific">Paenibacillus silvae</name>
    <dbReference type="NCBI Taxonomy" id="1325358"/>
    <lineage>
        <taxon>Bacteria</taxon>
        <taxon>Bacillati</taxon>
        <taxon>Bacillota</taxon>
        <taxon>Bacilli</taxon>
        <taxon>Bacillales</taxon>
        <taxon>Paenibacillaceae</taxon>
        <taxon>Paenibacillus</taxon>
    </lineage>
</organism>
<proteinExistence type="predicted"/>
<dbReference type="EMBL" id="BMFU01000002">
    <property type="protein sequence ID" value="GGH49381.1"/>
    <property type="molecule type" value="Genomic_DNA"/>
</dbReference>
<dbReference type="PANTHER" id="PTHR10000:SF8">
    <property type="entry name" value="HAD SUPERFAMILY HYDROLASE-LIKE, TYPE 3"/>
    <property type="match status" value="1"/>
</dbReference>
<name>A0ABQ1Z632_9BACL</name>
<dbReference type="SUPFAM" id="SSF56784">
    <property type="entry name" value="HAD-like"/>
    <property type="match status" value="1"/>
</dbReference>
<dbReference type="PANTHER" id="PTHR10000">
    <property type="entry name" value="PHOSPHOSERINE PHOSPHATASE"/>
    <property type="match status" value="1"/>
</dbReference>
<dbReference type="InterPro" id="IPR023214">
    <property type="entry name" value="HAD_sf"/>
</dbReference>
<sequence length="65" mass="7164">MEFPMIVVDLDGTLLKANKEVSERSIKAILDCASCGSRFIFATARPPRAVKAFLPEELLRLGLTN</sequence>